<sequence>MSKTTTFVPTVDTRTASGALLASALLLWVAHGLAFANINWIITSITPFGARMGIVAFGLLTALMAVACIETVRHANEKHQDPQSLLHGYLGVFTITALPLPLVALGTSLVTFASKWVVFGVVATDVLFILLAASVGTKAAAAAAQRRREVNAGVNISGVSADVELKRMDSATAV</sequence>
<proteinExistence type="predicted"/>
<dbReference type="OrthoDB" id="10561638at2759"/>
<name>A0A1Y2HNA6_9FUNG</name>
<feature type="transmembrane region" description="Helical" evidence="1">
    <location>
        <begin position="116"/>
        <end position="137"/>
    </location>
</feature>
<protein>
    <submittedName>
        <fullName evidence="2">Uncharacterized protein</fullName>
    </submittedName>
</protein>
<evidence type="ECO:0000313" key="2">
    <source>
        <dbReference type="EMBL" id="ORZ36076.1"/>
    </source>
</evidence>
<dbReference type="EMBL" id="MCFL01000019">
    <property type="protein sequence ID" value="ORZ36076.1"/>
    <property type="molecule type" value="Genomic_DNA"/>
</dbReference>
<accession>A0A1Y2HNA6</accession>
<gene>
    <name evidence="2" type="ORF">BCR44DRAFT_47333</name>
</gene>
<comment type="caution">
    <text evidence="2">The sequence shown here is derived from an EMBL/GenBank/DDBJ whole genome shotgun (WGS) entry which is preliminary data.</text>
</comment>
<keyword evidence="3" id="KW-1185">Reference proteome</keyword>
<feature type="transmembrane region" description="Helical" evidence="1">
    <location>
        <begin position="89"/>
        <end position="110"/>
    </location>
</feature>
<organism evidence="2 3">
    <name type="scientific">Catenaria anguillulae PL171</name>
    <dbReference type="NCBI Taxonomy" id="765915"/>
    <lineage>
        <taxon>Eukaryota</taxon>
        <taxon>Fungi</taxon>
        <taxon>Fungi incertae sedis</taxon>
        <taxon>Blastocladiomycota</taxon>
        <taxon>Blastocladiomycetes</taxon>
        <taxon>Blastocladiales</taxon>
        <taxon>Catenariaceae</taxon>
        <taxon>Catenaria</taxon>
    </lineage>
</organism>
<keyword evidence="1" id="KW-0472">Membrane</keyword>
<feature type="transmembrane region" description="Helical" evidence="1">
    <location>
        <begin position="48"/>
        <end position="69"/>
    </location>
</feature>
<reference evidence="2 3" key="1">
    <citation type="submission" date="2016-07" db="EMBL/GenBank/DDBJ databases">
        <title>Pervasive Adenine N6-methylation of Active Genes in Fungi.</title>
        <authorList>
            <consortium name="DOE Joint Genome Institute"/>
            <person name="Mondo S.J."/>
            <person name="Dannebaum R.O."/>
            <person name="Kuo R.C."/>
            <person name="Labutti K."/>
            <person name="Haridas S."/>
            <person name="Kuo A."/>
            <person name="Salamov A."/>
            <person name="Ahrendt S.R."/>
            <person name="Lipzen A."/>
            <person name="Sullivan W."/>
            <person name="Andreopoulos W.B."/>
            <person name="Clum A."/>
            <person name="Lindquist E."/>
            <person name="Daum C."/>
            <person name="Ramamoorthy G.K."/>
            <person name="Gryganskyi A."/>
            <person name="Culley D."/>
            <person name="Magnuson J.K."/>
            <person name="James T.Y."/>
            <person name="O'Malley M.A."/>
            <person name="Stajich J.E."/>
            <person name="Spatafora J.W."/>
            <person name="Visel A."/>
            <person name="Grigoriev I.V."/>
        </authorList>
    </citation>
    <scope>NUCLEOTIDE SEQUENCE [LARGE SCALE GENOMIC DNA]</scope>
    <source>
        <strain evidence="2 3">PL171</strain>
    </source>
</reference>
<evidence type="ECO:0000256" key="1">
    <source>
        <dbReference type="SAM" id="Phobius"/>
    </source>
</evidence>
<keyword evidence="1" id="KW-1133">Transmembrane helix</keyword>
<dbReference type="AlphaFoldDB" id="A0A1Y2HNA6"/>
<evidence type="ECO:0000313" key="3">
    <source>
        <dbReference type="Proteomes" id="UP000193411"/>
    </source>
</evidence>
<keyword evidence="1" id="KW-0812">Transmembrane</keyword>
<dbReference type="Proteomes" id="UP000193411">
    <property type="component" value="Unassembled WGS sequence"/>
</dbReference>